<evidence type="ECO:0000256" key="3">
    <source>
        <dbReference type="ARBA" id="ARBA00023163"/>
    </source>
</evidence>
<dbReference type="Gene3D" id="1.10.357.10">
    <property type="entry name" value="Tetracycline Repressor, domain 2"/>
    <property type="match status" value="1"/>
</dbReference>
<sequence>MTDLAVDLSYDDAASDEAERVDDVAARIAKRALAKRRADYADEIRRLLDAALSVMTAGGVTAKPRVVDIVAAAGLSNDAFYRHFPSKDALVAALLEDGSERLARYAAHQMAKESDPRLRVRRWVAAILAQADEQTAAATLSVLWNAAGPGLALEAGPGVVGSGLATLLRDVLAELGSAAPESDAALIAHVAIGTLADLLRQRSGPTEDDVDRITAFCLRALTPE</sequence>
<dbReference type="InterPro" id="IPR001647">
    <property type="entry name" value="HTH_TetR"/>
</dbReference>
<reference evidence="6 7" key="1">
    <citation type="submission" date="2024-06" db="EMBL/GenBank/DDBJ databases">
        <title>The Natural Products Discovery Center: Release of the First 8490 Sequenced Strains for Exploring Actinobacteria Biosynthetic Diversity.</title>
        <authorList>
            <person name="Kalkreuter E."/>
            <person name="Kautsar S.A."/>
            <person name="Yang D."/>
            <person name="Bader C.D."/>
            <person name="Teijaro C.N."/>
            <person name="Fluegel L."/>
            <person name="Davis C.M."/>
            <person name="Simpson J.R."/>
            <person name="Lauterbach L."/>
            <person name="Steele A.D."/>
            <person name="Gui C."/>
            <person name="Meng S."/>
            <person name="Li G."/>
            <person name="Viehrig K."/>
            <person name="Ye F."/>
            <person name="Su P."/>
            <person name="Kiefer A.F."/>
            <person name="Nichols A."/>
            <person name="Cepeda A.J."/>
            <person name="Yan W."/>
            <person name="Fan B."/>
            <person name="Jiang Y."/>
            <person name="Adhikari A."/>
            <person name="Zheng C.-J."/>
            <person name="Schuster L."/>
            <person name="Cowan T.M."/>
            <person name="Smanski M.J."/>
            <person name="Chevrette M.G."/>
            <person name="De Carvalho L.P.S."/>
            <person name="Shen B."/>
        </authorList>
    </citation>
    <scope>NUCLEOTIDE SEQUENCE [LARGE SCALE GENOMIC DNA]</scope>
    <source>
        <strain evidence="6 7">NPDC050403</strain>
    </source>
</reference>
<proteinExistence type="predicted"/>
<dbReference type="EMBL" id="JBFAKC010000018">
    <property type="protein sequence ID" value="MEV0711924.1"/>
    <property type="molecule type" value="Genomic_DNA"/>
</dbReference>
<dbReference type="InterPro" id="IPR050109">
    <property type="entry name" value="HTH-type_TetR-like_transc_reg"/>
</dbReference>
<dbReference type="PANTHER" id="PTHR30055:SF234">
    <property type="entry name" value="HTH-TYPE TRANSCRIPTIONAL REGULATOR BETI"/>
    <property type="match status" value="1"/>
</dbReference>
<evidence type="ECO:0000313" key="6">
    <source>
        <dbReference type="EMBL" id="MEV0711924.1"/>
    </source>
</evidence>
<protein>
    <submittedName>
        <fullName evidence="6">TetR/AcrR family transcriptional regulator</fullName>
    </submittedName>
</protein>
<evidence type="ECO:0000256" key="2">
    <source>
        <dbReference type="ARBA" id="ARBA00023125"/>
    </source>
</evidence>
<keyword evidence="3" id="KW-0804">Transcription</keyword>
<accession>A0ABV3G2K9</accession>
<dbReference type="InterPro" id="IPR009057">
    <property type="entry name" value="Homeodomain-like_sf"/>
</dbReference>
<organism evidence="6 7">
    <name type="scientific">Nocardia aurea</name>
    <dbReference type="NCBI Taxonomy" id="2144174"/>
    <lineage>
        <taxon>Bacteria</taxon>
        <taxon>Bacillati</taxon>
        <taxon>Actinomycetota</taxon>
        <taxon>Actinomycetes</taxon>
        <taxon>Mycobacteriales</taxon>
        <taxon>Nocardiaceae</taxon>
        <taxon>Nocardia</taxon>
    </lineage>
</organism>
<feature type="domain" description="HTH tetR-type" evidence="5">
    <location>
        <begin position="41"/>
        <end position="102"/>
    </location>
</feature>
<keyword evidence="2 4" id="KW-0238">DNA-binding</keyword>
<keyword evidence="1" id="KW-0805">Transcription regulation</keyword>
<dbReference type="PANTHER" id="PTHR30055">
    <property type="entry name" value="HTH-TYPE TRANSCRIPTIONAL REGULATOR RUTR"/>
    <property type="match status" value="1"/>
</dbReference>
<feature type="DNA-binding region" description="H-T-H motif" evidence="4">
    <location>
        <begin position="65"/>
        <end position="84"/>
    </location>
</feature>
<dbReference type="Proteomes" id="UP001551695">
    <property type="component" value="Unassembled WGS sequence"/>
</dbReference>
<dbReference type="RefSeq" id="WP_232840312.1">
    <property type="nucleotide sequence ID" value="NZ_JBEXKW010000027.1"/>
</dbReference>
<dbReference type="PROSITE" id="PS50977">
    <property type="entry name" value="HTH_TETR_2"/>
    <property type="match status" value="1"/>
</dbReference>
<name>A0ABV3G2K9_9NOCA</name>
<evidence type="ECO:0000313" key="7">
    <source>
        <dbReference type="Proteomes" id="UP001551695"/>
    </source>
</evidence>
<evidence type="ECO:0000256" key="4">
    <source>
        <dbReference type="PROSITE-ProRule" id="PRU00335"/>
    </source>
</evidence>
<dbReference type="SUPFAM" id="SSF46689">
    <property type="entry name" value="Homeodomain-like"/>
    <property type="match status" value="1"/>
</dbReference>
<dbReference type="Pfam" id="PF00440">
    <property type="entry name" value="TetR_N"/>
    <property type="match status" value="1"/>
</dbReference>
<gene>
    <name evidence="6" type="ORF">AB0I48_30635</name>
</gene>
<evidence type="ECO:0000259" key="5">
    <source>
        <dbReference type="PROSITE" id="PS50977"/>
    </source>
</evidence>
<keyword evidence="7" id="KW-1185">Reference proteome</keyword>
<evidence type="ECO:0000256" key="1">
    <source>
        <dbReference type="ARBA" id="ARBA00023015"/>
    </source>
</evidence>
<comment type="caution">
    <text evidence="6">The sequence shown here is derived from an EMBL/GenBank/DDBJ whole genome shotgun (WGS) entry which is preliminary data.</text>
</comment>